<evidence type="ECO:0000259" key="2">
    <source>
        <dbReference type="PROSITE" id="PS50076"/>
    </source>
</evidence>
<evidence type="ECO:0000313" key="3">
    <source>
        <dbReference type="EMBL" id="CAD1819479.1"/>
    </source>
</evidence>
<dbReference type="PROSITE" id="PS50076">
    <property type="entry name" value="DNAJ_2"/>
    <property type="match status" value="1"/>
</dbReference>
<dbReference type="PANTHER" id="PTHR45286:SF1">
    <property type="entry name" value="CHAPERONE DNAJ-DOMAIN SUPERFAMILY PROTEIN"/>
    <property type="match status" value="1"/>
</dbReference>
<dbReference type="EMBL" id="LR862139">
    <property type="protein sequence ID" value="CAD1819479.1"/>
    <property type="molecule type" value="Genomic_DNA"/>
</dbReference>
<feature type="domain" description="J" evidence="2">
    <location>
        <begin position="61"/>
        <end position="132"/>
    </location>
</feature>
<dbReference type="Pfam" id="PF00226">
    <property type="entry name" value="DnaJ"/>
    <property type="match status" value="1"/>
</dbReference>
<sequence length="554" mass="62442">MALRSRELQRLHHLLFPQAIASIPCLHVRGEGKKPLSSATSGGGGGGGGGEEEDEEFARRSAYEVLGVAETSSAAEIKVSFRRLAKETHPDVAAAASSSSDRAAASRRFLRILAAYEILSDSQRRAHYDSYLFSKRRMVQKHPGPSSVIYTSYSSIAIARESNVVEWLKWYRFTIDDIIMQKKVATGSSYFDKLENELYSAIRAAYYGPHIESMDHLPDCFEAEERSVYDTSELLHLVSGRDLFGIVYVADNIPELSHSFHEKLTHSHNGISDFLGQTRMDLGSIDIHEKVGERNDNLHSDIYKDLELHICGRVVAVATRSPKCKCIDVPNMDSEDHIHVYLISNESGLSCSAQSRLLLGTITGLGTSGEEGSCSVYNASGAKTHVIIKHRTLLVKHMHWYQVGREVSACECRSSRARLLPSSNNVVELNWPFFCYLSILEYWLFEPRCYMHDIGGWYVETFGRDKKGRTIPSPRQWDEFVECTERRLHPAMYLLALAYRSLDLENAKRRKWSITSSWNHSSIISFIGLGNYSNGVNLKMMGGIKRDGEHKLLY</sequence>
<dbReference type="SMART" id="SM00271">
    <property type="entry name" value="DnaJ"/>
    <property type="match status" value="1"/>
</dbReference>
<dbReference type="Gene3D" id="1.10.287.110">
    <property type="entry name" value="DnaJ domain"/>
    <property type="match status" value="1"/>
</dbReference>
<dbReference type="PANTHER" id="PTHR45286">
    <property type="entry name" value="CHAPERONE DNAJ-DOMAIN SUPERFAMILY PROTEIN"/>
    <property type="match status" value="1"/>
</dbReference>
<dbReference type="CDD" id="cd06257">
    <property type="entry name" value="DnaJ"/>
    <property type="match status" value="1"/>
</dbReference>
<dbReference type="InterPro" id="IPR001623">
    <property type="entry name" value="DnaJ_domain"/>
</dbReference>
<evidence type="ECO:0000256" key="1">
    <source>
        <dbReference type="SAM" id="MobiDB-lite"/>
    </source>
</evidence>
<dbReference type="GO" id="GO:0005783">
    <property type="term" value="C:endoplasmic reticulum"/>
    <property type="evidence" value="ECO:0007669"/>
    <property type="project" value="UniProtKB-ARBA"/>
</dbReference>
<organism evidence="3">
    <name type="scientific">Ananas comosus var. bracteatus</name>
    <name type="common">red pineapple</name>
    <dbReference type="NCBI Taxonomy" id="296719"/>
    <lineage>
        <taxon>Eukaryota</taxon>
        <taxon>Viridiplantae</taxon>
        <taxon>Streptophyta</taxon>
        <taxon>Embryophyta</taxon>
        <taxon>Tracheophyta</taxon>
        <taxon>Spermatophyta</taxon>
        <taxon>Magnoliopsida</taxon>
        <taxon>Liliopsida</taxon>
        <taxon>Poales</taxon>
        <taxon>Bromeliaceae</taxon>
        <taxon>Bromelioideae</taxon>
        <taxon>Ananas</taxon>
    </lineage>
</organism>
<name>A0A6V7NLI8_ANACO</name>
<dbReference type="SUPFAM" id="SSF46565">
    <property type="entry name" value="Chaperone J-domain"/>
    <property type="match status" value="1"/>
</dbReference>
<feature type="region of interest" description="Disordered" evidence="1">
    <location>
        <begin position="32"/>
        <end position="56"/>
    </location>
</feature>
<dbReference type="AlphaFoldDB" id="A0A6V7NLI8"/>
<protein>
    <recommendedName>
        <fullName evidence="2">J domain-containing protein</fullName>
    </recommendedName>
</protein>
<gene>
    <name evidence="3" type="ORF">CB5_LOCUS2690</name>
</gene>
<dbReference type="PRINTS" id="PR00625">
    <property type="entry name" value="JDOMAIN"/>
</dbReference>
<proteinExistence type="predicted"/>
<reference evidence="3" key="1">
    <citation type="submission" date="2020-07" db="EMBL/GenBank/DDBJ databases">
        <authorList>
            <person name="Lin J."/>
        </authorList>
    </citation>
    <scope>NUCLEOTIDE SEQUENCE</scope>
</reference>
<accession>A0A6V7NLI8</accession>
<dbReference type="InterPro" id="IPR036869">
    <property type="entry name" value="J_dom_sf"/>
</dbReference>